<dbReference type="OrthoDB" id="270293at2759"/>
<dbReference type="OMA" id="NIWIELY"/>
<dbReference type="EMBL" id="HE576753">
    <property type="protein sequence ID" value="CCC68877.1"/>
    <property type="molecule type" value="Genomic_DNA"/>
</dbReference>
<dbReference type="FunCoup" id="G0VAE7">
    <property type="interactions" value="21"/>
</dbReference>
<dbReference type="InParanoid" id="G0VAE7"/>
<evidence type="ECO:0000313" key="3">
    <source>
        <dbReference type="Proteomes" id="UP000001640"/>
    </source>
</evidence>
<dbReference type="GO" id="GO:0005789">
    <property type="term" value="C:endoplasmic reticulum membrane"/>
    <property type="evidence" value="ECO:0007669"/>
    <property type="project" value="TreeGrafter"/>
</dbReference>
<dbReference type="GO" id="GO:0000139">
    <property type="term" value="C:Golgi membrane"/>
    <property type="evidence" value="ECO:0007669"/>
    <property type="project" value="TreeGrafter"/>
</dbReference>
<dbReference type="SUPFAM" id="SSF49899">
    <property type="entry name" value="Concanavalin A-like lectins/glucanases"/>
    <property type="match status" value="1"/>
</dbReference>
<name>G0VAE7_NAUCA</name>
<evidence type="ECO:0000256" key="1">
    <source>
        <dbReference type="SAM" id="Phobius"/>
    </source>
</evidence>
<evidence type="ECO:0008006" key="4">
    <source>
        <dbReference type="Google" id="ProtNLM"/>
    </source>
</evidence>
<dbReference type="eggNOG" id="ENOG502QVEK">
    <property type="taxonomic scope" value="Eukaryota"/>
</dbReference>
<proteinExistence type="predicted"/>
<dbReference type="PANTHER" id="PTHR12223">
    <property type="entry name" value="VESICULAR MANNOSE-BINDING LECTIN"/>
    <property type="match status" value="1"/>
</dbReference>
<dbReference type="PANTHER" id="PTHR12223:SF45">
    <property type="entry name" value="RE50040P"/>
    <property type="match status" value="1"/>
</dbReference>
<dbReference type="RefSeq" id="XP_003675248.1">
    <property type="nucleotide sequence ID" value="XM_003675200.1"/>
</dbReference>
<dbReference type="GO" id="GO:0005793">
    <property type="term" value="C:endoplasmic reticulum-Golgi intermediate compartment"/>
    <property type="evidence" value="ECO:0007669"/>
    <property type="project" value="TreeGrafter"/>
</dbReference>
<accession>G0VAE7</accession>
<keyword evidence="1" id="KW-0472">Membrane</keyword>
<dbReference type="GO" id="GO:0006888">
    <property type="term" value="P:endoplasmic reticulum to Golgi vesicle-mediated transport"/>
    <property type="evidence" value="ECO:0007669"/>
    <property type="project" value="TreeGrafter"/>
</dbReference>
<dbReference type="GO" id="GO:0005537">
    <property type="term" value="F:D-mannose binding"/>
    <property type="evidence" value="ECO:0007669"/>
    <property type="project" value="TreeGrafter"/>
</dbReference>
<dbReference type="KEGG" id="ncs:NCAS_0B07930"/>
<gene>
    <name evidence="2" type="primary">NCAS0B07930</name>
    <name evidence="2" type="ordered locus">NCAS_0B07930</name>
</gene>
<dbReference type="STRING" id="1064592.G0VAE7"/>
<keyword evidence="3" id="KW-1185">Reference proteome</keyword>
<dbReference type="GeneID" id="96902434"/>
<dbReference type="Gene3D" id="2.60.120.200">
    <property type="match status" value="1"/>
</dbReference>
<dbReference type="InterPro" id="IPR013320">
    <property type="entry name" value="ConA-like_dom_sf"/>
</dbReference>
<dbReference type="InterPro" id="IPR051136">
    <property type="entry name" value="Intracellular_Lectin-GPT"/>
</dbReference>
<protein>
    <recommendedName>
        <fullName evidence="4">L-type lectin-like domain-containing protein</fullName>
    </recommendedName>
</protein>
<dbReference type="GO" id="GO:0030134">
    <property type="term" value="C:COPII-coated ER to Golgi transport vesicle"/>
    <property type="evidence" value="ECO:0007669"/>
    <property type="project" value="TreeGrafter"/>
</dbReference>
<keyword evidence="1" id="KW-1133">Transmembrane helix</keyword>
<reference evidence="2 3" key="1">
    <citation type="journal article" date="2011" name="Proc. Natl. Acad. Sci. U.S.A.">
        <title>Evolutionary erosion of yeast sex chromosomes by mating-type switching accidents.</title>
        <authorList>
            <person name="Gordon J.L."/>
            <person name="Armisen D."/>
            <person name="Proux-Wera E."/>
            <person name="Oheigeartaigh S.S."/>
            <person name="Byrne K.P."/>
            <person name="Wolfe K.H."/>
        </authorList>
    </citation>
    <scope>NUCLEOTIDE SEQUENCE [LARGE SCALE GENOMIC DNA]</scope>
    <source>
        <strain evidence="3">ATCC 76901 / BCRC 22586 / CBS 4309 / NBRC 1992 / NRRL Y-12630</strain>
    </source>
</reference>
<dbReference type="AlphaFoldDB" id="G0VAE7"/>
<dbReference type="Proteomes" id="UP000001640">
    <property type="component" value="Chromosome 2"/>
</dbReference>
<sequence>MYKRPNDINKRQRQVTLTILIITTFLIFQYFTRSKASTMASSSSPILKRTTPPLDTKVRKVLNTDACLHVPFLDSMSTFWHFGGTDVQVRNTESIKLVRSGDAIGSYGRVISNGVGDNVIDDFEVRYEFKWSDGVGEGVAFVIAAENNFMKMSDWRSSYGKRQYVLNSGGVDPDNMELMGFPRNLPGLAVVIDTFHENTRNEMEKYQPYLDIFVNVNPMRDHYDLASDGFISTSKRVNKNHIKLKPFSNGIVQLRIIYMESVNFLKVDIQYDNDGRWIELFQTEEDLEIPKNRYSSQRYIGVGSLIGESSGTFELLRIETNEFHTNDEGTGKLSSEQAELFLSEQYGIKKVNAMSRHSTFVTYILWVWKWMLLFVILALMYLTSVYVRVSKKHLTQLRRRRRRGKSVGLLPT</sequence>
<keyword evidence="1" id="KW-0812">Transmembrane</keyword>
<feature type="transmembrane region" description="Helical" evidence="1">
    <location>
        <begin position="363"/>
        <end position="389"/>
    </location>
</feature>
<organism evidence="2 3">
    <name type="scientific">Naumovozyma castellii</name>
    <name type="common">Yeast</name>
    <name type="synonym">Saccharomyces castellii</name>
    <dbReference type="NCBI Taxonomy" id="27288"/>
    <lineage>
        <taxon>Eukaryota</taxon>
        <taxon>Fungi</taxon>
        <taxon>Dikarya</taxon>
        <taxon>Ascomycota</taxon>
        <taxon>Saccharomycotina</taxon>
        <taxon>Saccharomycetes</taxon>
        <taxon>Saccharomycetales</taxon>
        <taxon>Saccharomycetaceae</taxon>
        <taxon>Naumovozyma</taxon>
    </lineage>
</organism>
<feature type="transmembrane region" description="Helical" evidence="1">
    <location>
        <begin position="12"/>
        <end position="31"/>
    </location>
</feature>
<reference key="2">
    <citation type="submission" date="2011-08" db="EMBL/GenBank/DDBJ databases">
        <title>Genome sequence of Naumovozyma castellii.</title>
        <authorList>
            <person name="Gordon J.L."/>
            <person name="Armisen D."/>
            <person name="Proux-Wera E."/>
            <person name="OhEigeartaigh S.S."/>
            <person name="Byrne K.P."/>
            <person name="Wolfe K.H."/>
        </authorList>
    </citation>
    <scope>NUCLEOTIDE SEQUENCE</scope>
    <source>
        <strain>Type strain:CBS 4309</strain>
    </source>
</reference>
<dbReference type="HOGENOM" id="CLU_050744_0_0_1"/>
<dbReference type="GO" id="GO:0005635">
    <property type="term" value="C:nuclear envelope"/>
    <property type="evidence" value="ECO:0007669"/>
    <property type="project" value="EnsemblFungi"/>
</dbReference>
<evidence type="ECO:0000313" key="2">
    <source>
        <dbReference type="EMBL" id="CCC68877.1"/>
    </source>
</evidence>